<sequence length="749" mass="81477">MRPPRASLKALLLIALSTLPVRVLGGDVIATDGFTTCVDNATISVNRMDVAYDRTTNQVTFDVSGTSSVSQNVTARIDVTAYGISVYSNTFNPCEGQNYVEQLCPVPAGTFSAKGQQTVPSEYASQIPSIAFTIPDLDGAAKLQLFSDVDKADLACIQSTVSNGRSMNVPSVKYVAAGIAGGALAMSALGGVAAGMHPGAASASPSFGEVVGWFQGMALNGMLSVQYPKVYQSFSKNFAFSTGLIPWASMQTSIDNFRTKTGGNLTEDSYEYLRNATLVFSNGANSSGSSGGLFKRGMEDFILFTRDSISTDVDLNNGNASASANTNTTASNEGEIMHYVHGIQAYVEQLSIPQANTFMTVLLMVSIAIAAITVGILLFKVVLEAFALGGNLPKGLESFRKRYWWRLAKTITNLILLLYGVWTLYCVYQFTNGDSWAAKLLAGVTWALFTGVLVFFTIKIILTVKKLKKLEGDDSGLYENKETWIKYSLFYDNFKKGYWWLFIPSIIYMFAKNAVVAGANGHGLAQTIGQGIVEICMLALLLWNRPYSLKSGNVINIIIQTVRVLSVVCVLIFVEELGIAQTTKTVTGIILIVVQGVLTGALAILIAVNAIIACVRMNPHRKRRKEAEKLNRDLDDLTPLDARNSLLMDPMLLADAKGAHSKATMVSPSLHTTTTNDSRYDPVPTKRPESSEGYEMSQRNFSRPAFNRDDDSKDRLIMSAAEMGGRERDYSPPNTRQPRLPDLELGSYR</sequence>
<evidence type="ECO:0000256" key="2">
    <source>
        <dbReference type="ARBA" id="ARBA00010642"/>
    </source>
</evidence>
<accession>A0ABR3PN17</accession>
<feature type="signal peptide" evidence="9">
    <location>
        <begin position="1"/>
        <end position="25"/>
    </location>
</feature>
<feature type="compositionally biased region" description="Basic and acidic residues" evidence="7">
    <location>
        <begin position="678"/>
        <end position="690"/>
    </location>
</feature>
<dbReference type="GeneID" id="95974762"/>
<dbReference type="Pfam" id="PF14558">
    <property type="entry name" value="TRP_N"/>
    <property type="match status" value="1"/>
</dbReference>
<evidence type="ECO:0000256" key="6">
    <source>
        <dbReference type="ARBA" id="ARBA00023136"/>
    </source>
</evidence>
<evidence type="ECO:0000256" key="1">
    <source>
        <dbReference type="ARBA" id="ARBA00004141"/>
    </source>
</evidence>
<comment type="subcellular location">
    <subcellularLocation>
        <location evidence="1">Membrane</location>
        <topology evidence="1">Multi-pass membrane protein</topology>
    </subcellularLocation>
</comment>
<proteinExistence type="inferred from homology"/>
<gene>
    <name evidence="11" type="ORF">AAFC00_001059</name>
</gene>
<evidence type="ECO:0000256" key="8">
    <source>
        <dbReference type="SAM" id="Phobius"/>
    </source>
</evidence>
<dbReference type="RefSeq" id="XP_069203671.1">
    <property type="nucleotide sequence ID" value="XM_069340197.1"/>
</dbReference>
<dbReference type="InterPro" id="IPR040241">
    <property type="entry name" value="TRP_Flc/Pkd2-like"/>
</dbReference>
<feature type="transmembrane region" description="Helical" evidence="8">
    <location>
        <begin position="586"/>
        <end position="615"/>
    </location>
</feature>
<feature type="compositionally biased region" description="Basic and acidic residues" evidence="7">
    <location>
        <begin position="706"/>
        <end position="716"/>
    </location>
</feature>
<keyword evidence="6 8" id="KW-0472">Membrane</keyword>
<feature type="transmembrane region" description="Helical" evidence="8">
    <location>
        <begin position="403"/>
        <end position="425"/>
    </location>
</feature>
<dbReference type="PANTHER" id="PTHR31145:SF5">
    <property type="entry name" value="DUF907 DOMAIN PROTEIN (AFU_ORTHOLOGUE AFUA_2G06100)"/>
    <property type="match status" value="1"/>
</dbReference>
<feature type="transmembrane region" description="Helical" evidence="8">
    <location>
        <begin position="554"/>
        <end position="574"/>
    </location>
</feature>
<dbReference type="Proteomes" id="UP001562354">
    <property type="component" value="Unassembled WGS sequence"/>
</dbReference>
<dbReference type="EMBL" id="JBFMKM010000003">
    <property type="protein sequence ID" value="KAL1310822.1"/>
    <property type="molecule type" value="Genomic_DNA"/>
</dbReference>
<feature type="transmembrane region" description="Helical" evidence="8">
    <location>
        <begin position="358"/>
        <end position="383"/>
    </location>
</feature>
<evidence type="ECO:0000313" key="11">
    <source>
        <dbReference type="EMBL" id="KAL1310822.1"/>
    </source>
</evidence>
<feature type="compositionally biased region" description="Polar residues" evidence="7">
    <location>
        <begin position="664"/>
        <end position="677"/>
    </location>
</feature>
<feature type="transmembrane region" description="Helical" evidence="8">
    <location>
        <begin position="523"/>
        <end position="542"/>
    </location>
</feature>
<evidence type="ECO:0000313" key="12">
    <source>
        <dbReference type="Proteomes" id="UP001562354"/>
    </source>
</evidence>
<organism evidence="11 12">
    <name type="scientific">Neodothiora populina</name>
    <dbReference type="NCBI Taxonomy" id="2781224"/>
    <lineage>
        <taxon>Eukaryota</taxon>
        <taxon>Fungi</taxon>
        <taxon>Dikarya</taxon>
        <taxon>Ascomycota</taxon>
        <taxon>Pezizomycotina</taxon>
        <taxon>Dothideomycetes</taxon>
        <taxon>Dothideomycetidae</taxon>
        <taxon>Dothideales</taxon>
        <taxon>Dothioraceae</taxon>
        <taxon>Neodothiora</taxon>
    </lineage>
</organism>
<feature type="domain" description="ML-like" evidence="10">
    <location>
        <begin position="27"/>
        <end position="168"/>
    </location>
</feature>
<keyword evidence="4 9" id="KW-0732">Signal</keyword>
<reference evidence="11 12" key="1">
    <citation type="submission" date="2024-07" db="EMBL/GenBank/DDBJ databases">
        <title>Draft sequence of the Neodothiora populina.</title>
        <authorList>
            <person name="Drown D.D."/>
            <person name="Schuette U.S."/>
            <person name="Buechlein A.B."/>
            <person name="Rusch D.R."/>
            <person name="Winton L.W."/>
            <person name="Adams G.A."/>
        </authorList>
    </citation>
    <scope>NUCLEOTIDE SEQUENCE [LARGE SCALE GENOMIC DNA]</scope>
    <source>
        <strain evidence="11 12">CPC 39397</strain>
    </source>
</reference>
<dbReference type="InterPro" id="IPR032800">
    <property type="entry name" value="TRP_N"/>
</dbReference>
<evidence type="ECO:0000256" key="9">
    <source>
        <dbReference type="SAM" id="SignalP"/>
    </source>
</evidence>
<evidence type="ECO:0000259" key="10">
    <source>
        <dbReference type="SMART" id="SM01320"/>
    </source>
</evidence>
<keyword evidence="5 8" id="KW-1133">Transmembrane helix</keyword>
<feature type="transmembrane region" description="Helical" evidence="8">
    <location>
        <begin position="437"/>
        <end position="462"/>
    </location>
</feature>
<evidence type="ECO:0000256" key="7">
    <source>
        <dbReference type="SAM" id="MobiDB-lite"/>
    </source>
</evidence>
<protein>
    <recommendedName>
        <fullName evidence="10">ML-like domain-containing protein</fullName>
    </recommendedName>
</protein>
<evidence type="ECO:0000256" key="3">
    <source>
        <dbReference type="ARBA" id="ARBA00022692"/>
    </source>
</evidence>
<dbReference type="SMART" id="SM01320">
    <property type="entry name" value="TRP_N"/>
    <property type="match status" value="1"/>
</dbReference>
<comment type="caution">
    <text evidence="11">The sequence shown here is derived from an EMBL/GenBank/DDBJ whole genome shotgun (WGS) entry which is preliminary data.</text>
</comment>
<keyword evidence="3 8" id="KW-0812">Transmembrane</keyword>
<dbReference type="PANTHER" id="PTHR31145">
    <property type="entry name" value="INTEGRAL MEMBRANE PROTEIN (AFU_ORTHOLOGUE AFUA_7G01610)"/>
    <property type="match status" value="1"/>
</dbReference>
<name>A0ABR3PN17_9PEZI</name>
<evidence type="ECO:0000256" key="4">
    <source>
        <dbReference type="ARBA" id="ARBA00022729"/>
    </source>
</evidence>
<comment type="similarity">
    <text evidence="2">Belongs to the transient receptor potential (TRP) ion channel family.</text>
</comment>
<keyword evidence="12" id="KW-1185">Reference proteome</keyword>
<feature type="chain" id="PRO_5046224266" description="ML-like domain-containing protein" evidence="9">
    <location>
        <begin position="26"/>
        <end position="749"/>
    </location>
</feature>
<evidence type="ECO:0000256" key="5">
    <source>
        <dbReference type="ARBA" id="ARBA00022989"/>
    </source>
</evidence>
<feature type="region of interest" description="Disordered" evidence="7">
    <location>
        <begin position="664"/>
        <end position="749"/>
    </location>
</feature>
<dbReference type="Pfam" id="PF06011">
    <property type="entry name" value="TRP"/>
    <property type="match status" value="1"/>
</dbReference>
<feature type="transmembrane region" description="Helical" evidence="8">
    <location>
        <begin position="498"/>
        <end position="517"/>
    </location>
</feature>
<dbReference type="InterPro" id="IPR010308">
    <property type="entry name" value="TRP_C"/>
</dbReference>